<dbReference type="SUPFAM" id="SSF46785">
    <property type="entry name" value="Winged helix' DNA-binding domain"/>
    <property type="match status" value="1"/>
</dbReference>
<dbReference type="GO" id="GO:0003677">
    <property type="term" value="F:DNA binding"/>
    <property type="evidence" value="ECO:0007669"/>
    <property type="project" value="UniProtKB-KW"/>
</dbReference>
<dbReference type="PANTHER" id="PTHR44846:SF16">
    <property type="entry name" value="TRANSCRIPTIONAL REGULATOR PHNF-RELATED"/>
    <property type="match status" value="1"/>
</dbReference>
<dbReference type="AlphaFoldDB" id="A0A1I2HNX9"/>
<dbReference type="Pfam" id="PF00392">
    <property type="entry name" value="GntR"/>
    <property type="match status" value="1"/>
</dbReference>
<dbReference type="PRINTS" id="PR00035">
    <property type="entry name" value="HTHGNTR"/>
</dbReference>
<keyword evidence="3" id="KW-0804">Transcription</keyword>
<dbReference type="GO" id="GO:0003700">
    <property type="term" value="F:DNA-binding transcription factor activity"/>
    <property type="evidence" value="ECO:0007669"/>
    <property type="project" value="InterPro"/>
</dbReference>
<protein>
    <submittedName>
        <fullName evidence="5">Transcriptional regulator, GntR family</fullName>
    </submittedName>
</protein>
<dbReference type="Proteomes" id="UP000199323">
    <property type="component" value="Unassembled WGS sequence"/>
</dbReference>
<dbReference type="RefSeq" id="WP_093714957.1">
    <property type="nucleotide sequence ID" value="NZ_FONG01000011.1"/>
</dbReference>
<dbReference type="InterPro" id="IPR000524">
    <property type="entry name" value="Tscrpt_reg_HTH_GntR"/>
</dbReference>
<dbReference type="Gene3D" id="1.10.10.10">
    <property type="entry name" value="Winged helix-like DNA-binding domain superfamily/Winged helix DNA-binding domain"/>
    <property type="match status" value="1"/>
</dbReference>
<dbReference type="SMART" id="SM00866">
    <property type="entry name" value="UTRA"/>
    <property type="match status" value="1"/>
</dbReference>
<feature type="domain" description="HTH gntR-type" evidence="4">
    <location>
        <begin position="17"/>
        <end position="85"/>
    </location>
</feature>
<evidence type="ECO:0000313" key="5">
    <source>
        <dbReference type="EMBL" id="SFF31228.1"/>
    </source>
</evidence>
<evidence type="ECO:0000313" key="6">
    <source>
        <dbReference type="Proteomes" id="UP000199323"/>
    </source>
</evidence>
<dbReference type="EMBL" id="FONG01000011">
    <property type="protein sequence ID" value="SFF31228.1"/>
    <property type="molecule type" value="Genomic_DNA"/>
</dbReference>
<keyword evidence="1" id="KW-0805">Transcription regulation</keyword>
<dbReference type="InterPro" id="IPR050679">
    <property type="entry name" value="Bact_HTH_transcr_reg"/>
</dbReference>
<dbReference type="PANTHER" id="PTHR44846">
    <property type="entry name" value="MANNOSYL-D-GLYCERATE TRANSPORT/METABOLISM SYSTEM REPRESSOR MNGR-RELATED"/>
    <property type="match status" value="1"/>
</dbReference>
<dbReference type="InterPro" id="IPR036388">
    <property type="entry name" value="WH-like_DNA-bd_sf"/>
</dbReference>
<accession>A0A1I2HNX9</accession>
<evidence type="ECO:0000259" key="4">
    <source>
        <dbReference type="PROSITE" id="PS50949"/>
    </source>
</evidence>
<dbReference type="InterPro" id="IPR036390">
    <property type="entry name" value="WH_DNA-bd_sf"/>
</dbReference>
<sequence length="253" mass="27419">MNDSREVAGVILPGYPEPLWIQAVNLIRGEIDRGELRPGSRLAPERELCRQLGISRVTLRKALGHLVEEGVLSASHGRGWYVTQAAPKKEWPNSLESFSETAARMGLKPHSKVFTAQASPASIDEAERLAIAPGTPLFRLERVRLLDGVPIALDLTRIPLALVPGIEDVDFADRSLYATLSAAGVEPARADSTIEATKADDSAAARLDVAPGDPLLVMHQLAVGADEEPLFVSTIQYAGERYRLRTSFARSHG</sequence>
<dbReference type="InterPro" id="IPR011663">
    <property type="entry name" value="UTRA"/>
</dbReference>
<dbReference type="SMART" id="SM00345">
    <property type="entry name" value="HTH_GNTR"/>
    <property type="match status" value="1"/>
</dbReference>
<dbReference type="CDD" id="cd07377">
    <property type="entry name" value="WHTH_GntR"/>
    <property type="match status" value="1"/>
</dbReference>
<name>A0A1I2HNX9_9ACTN</name>
<organism evidence="5 6">
    <name type="scientific">Actinacidiphila alni</name>
    <dbReference type="NCBI Taxonomy" id="380248"/>
    <lineage>
        <taxon>Bacteria</taxon>
        <taxon>Bacillati</taxon>
        <taxon>Actinomycetota</taxon>
        <taxon>Actinomycetes</taxon>
        <taxon>Kitasatosporales</taxon>
        <taxon>Streptomycetaceae</taxon>
        <taxon>Actinacidiphila</taxon>
    </lineage>
</organism>
<gene>
    <name evidence="5" type="ORF">SAMN05216251_111128</name>
</gene>
<dbReference type="STRING" id="380248.SAMN05216251_111128"/>
<evidence type="ECO:0000256" key="1">
    <source>
        <dbReference type="ARBA" id="ARBA00023015"/>
    </source>
</evidence>
<dbReference type="PROSITE" id="PS50949">
    <property type="entry name" value="HTH_GNTR"/>
    <property type="match status" value="1"/>
</dbReference>
<keyword evidence="6" id="KW-1185">Reference proteome</keyword>
<dbReference type="Pfam" id="PF07702">
    <property type="entry name" value="UTRA"/>
    <property type="match status" value="1"/>
</dbReference>
<reference evidence="5 6" key="1">
    <citation type="submission" date="2016-10" db="EMBL/GenBank/DDBJ databases">
        <authorList>
            <person name="de Groot N.N."/>
        </authorList>
    </citation>
    <scope>NUCLEOTIDE SEQUENCE [LARGE SCALE GENOMIC DNA]</scope>
    <source>
        <strain evidence="5 6">CGMCC 4.3510</strain>
    </source>
</reference>
<dbReference type="OrthoDB" id="7363114at2"/>
<keyword evidence="2" id="KW-0238">DNA-binding</keyword>
<evidence type="ECO:0000256" key="2">
    <source>
        <dbReference type="ARBA" id="ARBA00023125"/>
    </source>
</evidence>
<proteinExistence type="predicted"/>
<dbReference type="Gene3D" id="3.40.1410.10">
    <property type="entry name" value="Chorismate lyase-like"/>
    <property type="match status" value="1"/>
</dbReference>
<dbReference type="SUPFAM" id="SSF64288">
    <property type="entry name" value="Chorismate lyase-like"/>
    <property type="match status" value="1"/>
</dbReference>
<evidence type="ECO:0000256" key="3">
    <source>
        <dbReference type="ARBA" id="ARBA00023163"/>
    </source>
</evidence>
<dbReference type="InterPro" id="IPR028978">
    <property type="entry name" value="Chorismate_lyase_/UTRA_dom_sf"/>
</dbReference>